<name>I5AQC9_EUBC6</name>
<feature type="binding site" evidence="3">
    <location>
        <begin position="11"/>
        <end position="16"/>
    </location>
    <ligand>
        <name>ATP</name>
        <dbReference type="ChEBI" id="CHEBI:30616"/>
    </ligand>
</feature>
<organism evidence="5 6">
    <name type="scientific">Eubacterium cellulosolvens (strain ATCC 43171 / JCM 9499 / 6)</name>
    <name type="common">Cillobacterium cellulosolvens</name>
    <dbReference type="NCBI Taxonomy" id="633697"/>
    <lineage>
        <taxon>Bacteria</taxon>
        <taxon>Bacillati</taxon>
        <taxon>Bacillota</taxon>
        <taxon>Clostridia</taxon>
        <taxon>Eubacteriales</taxon>
        <taxon>Eubacteriaceae</taxon>
        <taxon>Eubacterium</taxon>
    </lineage>
</organism>
<dbReference type="GO" id="GO:0005524">
    <property type="term" value="F:ATP binding"/>
    <property type="evidence" value="ECO:0007669"/>
    <property type="project" value="UniProtKB-UniRule"/>
</dbReference>
<dbReference type="EC" id="2.7.1.24" evidence="3 4"/>
<dbReference type="AlphaFoldDB" id="I5AQC9"/>
<dbReference type="InterPro" id="IPR001977">
    <property type="entry name" value="Depp_CoAkinase"/>
</dbReference>
<accession>I5AQC9</accession>
<dbReference type="STRING" id="633697.EubceDRAFT1_0140"/>
<evidence type="ECO:0000256" key="3">
    <source>
        <dbReference type="HAMAP-Rule" id="MF_00376"/>
    </source>
</evidence>
<comment type="function">
    <text evidence="3">Catalyzes the phosphorylation of the 3'-hydroxyl group of dephosphocoenzyme A to form coenzyme A.</text>
</comment>
<evidence type="ECO:0000256" key="2">
    <source>
        <dbReference type="ARBA" id="ARBA00022840"/>
    </source>
</evidence>
<dbReference type="HAMAP" id="MF_00376">
    <property type="entry name" value="Dephospho_CoA_kinase"/>
    <property type="match status" value="1"/>
</dbReference>
<sequence>MHYIGVTGGVGCGKSEVLRFLEEEYDCEVLRSDELARELMLPGGCCFEPVLALFGEEVLGTDGQFDRQAIAKKVFGNPELLDALNQITHPAVREEIARRVEAARKSGRKFFFLEAALLIEEKYDEICNELWYVYAEESVRRKRLAQSRGYSEEKISAVMANQLSEDVFRKHCRFVVDNSGSMENTREQIRSYMRSAFH</sequence>
<keyword evidence="3 5" id="KW-0418">Kinase</keyword>
<dbReference type="eggNOG" id="COG0237">
    <property type="taxonomic scope" value="Bacteria"/>
</dbReference>
<reference evidence="5 6" key="1">
    <citation type="submission" date="2010-08" db="EMBL/GenBank/DDBJ databases">
        <authorList>
            <consortium name="US DOE Joint Genome Institute (JGI-PGF)"/>
            <person name="Lucas S."/>
            <person name="Copeland A."/>
            <person name="Lapidus A."/>
            <person name="Cheng J.-F."/>
            <person name="Bruce D."/>
            <person name="Goodwin L."/>
            <person name="Pitluck S."/>
            <person name="Land M.L."/>
            <person name="Hauser L."/>
            <person name="Chang Y.-J."/>
            <person name="Anderson I.J."/>
            <person name="Johnson E."/>
            <person name="Mulhopadhyay B."/>
            <person name="Kyrpides N."/>
            <person name="Woyke T.J."/>
        </authorList>
    </citation>
    <scope>NUCLEOTIDE SEQUENCE [LARGE SCALE GENOMIC DNA]</scope>
    <source>
        <strain evidence="5 6">6</strain>
    </source>
</reference>
<dbReference type="HOGENOM" id="CLU_057180_2_0_9"/>
<dbReference type="OrthoDB" id="9768127at2"/>
<reference evidence="5 6" key="2">
    <citation type="submission" date="2012-02" db="EMBL/GenBank/DDBJ databases">
        <title>Improved High-Quality Draft sequence of Eubacterium cellulosolvens 6.</title>
        <authorList>
            <consortium name="US DOE Joint Genome Institute"/>
            <person name="Lucas S."/>
            <person name="Han J."/>
            <person name="Lapidus A."/>
            <person name="Cheng J.-F."/>
            <person name="Goodwin L."/>
            <person name="Pitluck S."/>
            <person name="Peters L."/>
            <person name="Mikhailova N."/>
            <person name="Gu W."/>
            <person name="Detter J.C."/>
            <person name="Han C."/>
            <person name="Tapia R."/>
            <person name="Land M."/>
            <person name="Hauser L."/>
            <person name="Kyrpides N."/>
            <person name="Ivanova N."/>
            <person name="Pagani I."/>
            <person name="Johnson E."/>
            <person name="Mukhopadhyay B."/>
            <person name="Anderson I."/>
            <person name="Woyke T."/>
        </authorList>
    </citation>
    <scope>NUCLEOTIDE SEQUENCE [LARGE SCALE GENOMIC DNA]</scope>
    <source>
        <strain evidence="5 6">6</strain>
    </source>
</reference>
<keyword evidence="6" id="KW-1185">Reference proteome</keyword>
<evidence type="ECO:0000313" key="6">
    <source>
        <dbReference type="Proteomes" id="UP000005753"/>
    </source>
</evidence>
<evidence type="ECO:0000256" key="4">
    <source>
        <dbReference type="NCBIfam" id="TIGR00152"/>
    </source>
</evidence>
<comment type="subcellular location">
    <subcellularLocation>
        <location evidence="3">Cytoplasm</location>
    </subcellularLocation>
</comment>
<dbReference type="GO" id="GO:0004140">
    <property type="term" value="F:dephospho-CoA kinase activity"/>
    <property type="evidence" value="ECO:0007669"/>
    <property type="project" value="UniProtKB-UniRule"/>
</dbReference>
<dbReference type="GO" id="GO:0005737">
    <property type="term" value="C:cytoplasm"/>
    <property type="evidence" value="ECO:0007669"/>
    <property type="project" value="UniProtKB-SubCell"/>
</dbReference>
<dbReference type="UniPathway" id="UPA00241">
    <property type="reaction ID" value="UER00356"/>
</dbReference>
<dbReference type="NCBIfam" id="TIGR00152">
    <property type="entry name" value="dephospho-CoA kinase"/>
    <property type="match status" value="1"/>
</dbReference>
<protein>
    <recommendedName>
        <fullName evidence="3 4">Dephospho-CoA kinase</fullName>
        <ecNumber evidence="3 4">2.7.1.24</ecNumber>
    </recommendedName>
    <alternativeName>
        <fullName evidence="3">Dephosphocoenzyme A kinase</fullName>
    </alternativeName>
</protein>
<proteinExistence type="inferred from homology"/>
<dbReference type="Gene3D" id="3.40.50.300">
    <property type="entry name" value="P-loop containing nucleotide triphosphate hydrolases"/>
    <property type="match status" value="1"/>
</dbReference>
<dbReference type="PANTHER" id="PTHR10695">
    <property type="entry name" value="DEPHOSPHO-COA KINASE-RELATED"/>
    <property type="match status" value="1"/>
</dbReference>
<gene>
    <name evidence="3" type="primary">coaE</name>
    <name evidence="5" type="ORF">EubceDRAFT1_0140</name>
</gene>
<keyword evidence="3" id="KW-0963">Cytoplasm</keyword>
<comment type="catalytic activity">
    <reaction evidence="3">
        <text>3'-dephospho-CoA + ATP = ADP + CoA + H(+)</text>
        <dbReference type="Rhea" id="RHEA:18245"/>
        <dbReference type="ChEBI" id="CHEBI:15378"/>
        <dbReference type="ChEBI" id="CHEBI:30616"/>
        <dbReference type="ChEBI" id="CHEBI:57287"/>
        <dbReference type="ChEBI" id="CHEBI:57328"/>
        <dbReference type="ChEBI" id="CHEBI:456216"/>
        <dbReference type="EC" id="2.7.1.24"/>
    </reaction>
</comment>
<keyword evidence="2 3" id="KW-0067">ATP-binding</keyword>
<dbReference type="PANTHER" id="PTHR10695:SF46">
    <property type="entry name" value="BIFUNCTIONAL COENZYME A SYNTHASE-RELATED"/>
    <property type="match status" value="1"/>
</dbReference>
<comment type="pathway">
    <text evidence="3">Cofactor biosynthesis; coenzyme A biosynthesis; CoA from (R)-pantothenate: step 5/5.</text>
</comment>
<evidence type="ECO:0000313" key="5">
    <source>
        <dbReference type="EMBL" id="EIM56002.1"/>
    </source>
</evidence>
<dbReference type="SUPFAM" id="SSF52540">
    <property type="entry name" value="P-loop containing nucleoside triphosphate hydrolases"/>
    <property type="match status" value="1"/>
</dbReference>
<keyword evidence="3" id="KW-0173">Coenzyme A biosynthesis</keyword>
<dbReference type="InterPro" id="IPR027417">
    <property type="entry name" value="P-loop_NTPase"/>
</dbReference>
<dbReference type="PROSITE" id="PS51219">
    <property type="entry name" value="DPCK"/>
    <property type="match status" value="1"/>
</dbReference>
<dbReference type="Pfam" id="PF01121">
    <property type="entry name" value="CoaE"/>
    <property type="match status" value="1"/>
</dbReference>
<comment type="similarity">
    <text evidence="3">Belongs to the CoaE family.</text>
</comment>
<dbReference type="Proteomes" id="UP000005753">
    <property type="component" value="Chromosome"/>
</dbReference>
<dbReference type="CDD" id="cd02022">
    <property type="entry name" value="DPCK"/>
    <property type="match status" value="1"/>
</dbReference>
<dbReference type="EMBL" id="CM001487">
    <property type="protein sequence ID" value="EIM56002.1"/>
    <property type="molecule type" value="Genomic_DNA"/>
</dbReference>
<keyword evidence="1 3" id="KW-0547">Nucleotide-binding</keyword>
<keyword evidence="3" id="KW-0808">Transferase</keyword>
<dbReference type="GO" id="GO:0015937">
    <property type="term" value="P:coenzyme A biosynthetic process"/>
    <property type="evidence" value="ECO:0007669"/>
    <property type="project" value="UniProtKB-UniRule"/>
</dbReference>
<evidence type="ECO:0000256" key="1">
    <source>
        <dbReference type="ARBA" id="ARBA00022741"/>
    </source>
</evidence>